<feature type="domain" description="Glycosyltransferase 2-like" evidence="4">
    <location>
        <begin position="7"/>
        <end position="168"/>
    </location>
</feature>
<dbReference type="Gene3D" id="3.90.550.10">
    <property type="entry name" value="Spore Coat Polysaccharide Biosynthesis Protein SpsA, Chain A"/>
    <property type="match status" value="1"/>
</dbReference>
<dbReference type="InterPro" id="IPR050834">
    <property type="entry name" value="Glycosyltransf_2"/>
</dbReference>
<gene>
    <name evidence="5" type="ORF">FSB75_15950</name>
</gene>
<dbReference type="RefSeq" id="WP_146789524.1">
    <property type="nucleotide sequence ID" value="NZ_BAABIO010000003.1"/>
</dbReference>
<dbReference type="GO" id="GO:0016757">
    <property type="term" value="F:glycosyltransferase activity"/>
    <property type="evidence" value="ECO:0007669"/>
    <property type="project" value="UniProtKB-KW"/>
</dbReference>
<name>A0A5B8UL95_9BACT</name>
<dbReference type="Proteomes" id="UP000321204">
    <property type="component" value="Chromosome"/>
</dbReference>
<evidence type="ECO:0000256" key="3">
    <source>
        <dbReference type="ARBA" id="ARBA00022679"/>
    </source>
</evidence>
<evidence type="ECO:0000313" key="5">
    <source>
        <dbReference type="EMBL" id="QEC57328.1"/>
    </source>
</evidence>
<dbReference type="OrthoDB" id="9802649at2"/>
<dbReference type="PANTHER" id="PTHR43685:SF5">
    <property type="entry name" value="GLYCOSYLTRANSFERASE EPSE-RELATED"/>
    <property type="match status" value="1"/>
</dbReference>
<evidence type="ECO:0000313" key="6">
    <source>
        <dbReference type="Proteomes" id="UP000321204"/>
    </source>
</evidence>
<reference evidence="5 6" key="1">
    <citation type="journal article" date="2015" name="Int. J. Syst. Evol. Microbiol.">
        <title>Flavisolibacter ginsenosidimutans sp. nov., with ginsenoside-converting activity isolated from soil used for cultivating ginseng.</title>
        <authorList>
            <person name="Zhao Y."/>
            <person name="Liu Q."/>
            <person name="Kang M.S."/>
            <person name="Jin F."/>
            <person name="Yu H."/>
            <person name="Im W.T."/>
        </authorList>
    </citation>
    <scope>NUCLEOTIDE SEQUENCE [LARGE SCALE GENOMIC DNA]</scope>
    <source>
        <strain evidence="5 6">Gsoil 636</strain>
    </source>
</reference>
<dbReference type="KEGG" id="fgg:FSB75_15950"/>
<accession>A0A5B8UL95</accession>
<dbReference type="AlphaFoldDB" id="A0A5B8UL95"/>
<dbReference type="SUPFAM" id="SSF53448">
    <property type="entry name" value="Nucleotide-diphospho-sugar transferases"/>
    <property type="match status" value="1"/>
</dbReference>
<dbReference type="Pfam" id="PF00535">
    <property type="entry name" value="Glycos_transf_2"/>
    <property type="match status" value="1"/>
</dbReference>
<evidence type="ECO:0000259" key="4">
    <source>
        <dbReference type="Pfam" id="PF00535"/>
    </source>
</evidence>
<dbReference type="InterPro" id="IPR001173">
    <property type="entry name" value="Glyco_trans_2-like"/>
</dbReference>
<keyword evidence="3 5" id="KW-0808">Transferase</keyword>
<keyword evidence="2" id="KW-0328">Glycosyltransferase</keyword>
<proteinExistence type="inferred from homology"/>
<dbReference type="CDD" id="cd00761">
    <property type="entry name" value="Glyco_tranf_GTA_type"/>
    <property type="match status" value="1"/>
</dbReference>
<comment type="similarity">
    <text evidence="1">Belongs to the glycosyltransferase 2 family.</text>
</comment>
<dbReference type="PANTHER" id="PTHR43685">
    <property type="entry name" value="GLYCOSYLTRANSFERASE"/>
    <property type="match status" value="1"/>
</dbReference>
<evidence type="ECO:0000256" key="1">
    <source>
        <dbReference type="ARBA" id="ARBA00006739"/>
    </source>
</evidence>
<organism evidence="5 6">
    <name type="scientific">Flavisolibacter ginsenosidimutans</name>
    <dbReference type="NCBI Taxonomy" id="661481"/>
    <lineage>
        <taxon>Bacteria</taxon>
        <taxon>Pseudomonadati</taxon>
        <taxon>Bacteroidota</taxon>
        <taxon>Chitinophagia</taxon>
        <taxon>Chitinophagales</taxon>
        <taxon>Chitinophagaceae</taxon>
        <taxon>Flavisolibacter</taxon>
    </lineage>
</organism>
<sequence>MKKPLISVLIPTYNVEKFVKEAICSVLQQTYQNLEIVVVDDCSTDRTYELLEKLAAQDNRIKLFRNDKNAKIVASLNRALTHATGEFIARMDGDDVSAPDRLEKQYAFLAAHPEVDLVGVSYVLIDEEGKALQEEHCLTNAQKVKQATKFVSPIPHIWLAKRKVYDAVGSYRIPTAEDYDFILRALDKGFQATNLPDLLYFTRIRNGNTQTSAGLIQKKSFRYVQKLWRQRNLCNDGTDAYSDRDLEKHLRSGYLERACFSLATRFNQRFILLKNYNKWRALPWLFLAVAFSPKYLLREKYLRFRYKRLLT</sequence>
<evidence type="ECO:0000256" key="2">
    <source>
        <dbReference type="ARBA" id="ARBA00022676"/>
    </source>
</evidence>
<dbReference type="EMBL" id="CP042433">
    <property type="protein sequence ID" value="QEC57328.1"/>
    <property type="molecule type" value="Genomic_DNA"/>
</dbReference>
<dbReference type="InterPro" id="IPR029044">
    <property type="entry name" value="Nucleotide-diphossugar_trans"/>
</dbReference>
<keyword evidence="6" id="KW-1185">Reference proteome</keyword>
<protein>
    <submittedName>
        <fullName evidence="5">Glycosyltransferase family 2 protein</fullName>
    </submittedName>
</protein>